<accession>W9NI96</accession>
<name>W9NI96_FUSOX</name>
<evidence type="ECO:0000313" key="1">
    <source>
        <dbReference type="EMBL" id="EXA30451.1"/>
    </source>
</evidence>
<sequence>MSSNKKVVIAVYGEEFKDVKPELFKDYLGVIELEGFETSFFFNKTVENSYSSLIKDVYRATT</sequence>
<dbReference type="AlphaFoldDB" id="W9NI96"/>
<dbReference type="EMBL" id="JH651051">
    <property type="protein sequence ID" value="EXA30451.1"/>
    <property type="molecule type" value="Genomic_DNA"/>
</dbReference>
<gene>
    <name evidence="1" type="ORF">FOVG_18187</name>
</gene>
<dbReference type="HOGENOM" id="CLU_2904247_0_0_1"/>
<reference evidence="1" key="2">
    <citation type="submission" date="2012-05" db="EMBL/GenBank/DDBJ databases">
        <title>Annotation of the Genome Sequence of Fusarium oxysporum HDV247.</title>
        <authorList>
            <consortium name="The Broad Institute Genomics Platform"/>
            <person name="Ma L.-J."/>
            <person name="Corby-Kistler H."/>
            <person name="Broz K."/>
            <person name="Gale L.R."/>
            <person name="Jonkers W."/>
            <person name="O'Donnell K."/>
            <person name="Ploetz R."/>
            <person name="Steinberg C."/>
            <person name="Schwartz D.C."/>
            <person name="VanEtten H."/>
            <person name="Zhou S."/>
            <person name="Young S.K."/>
            <person name="Zeng Q."/>
            <person name="Gargeya S."/>
            <person name="Fitzgerald M."/>
            <person name="Abouelleil A."/>
            <person name="Alvarado L."/>
            <person name="Chapman S.B."/>
            <person name="Gainer-Dewar J."/>
            <person name="Goldberg J."/>
            <person name="Griggs A."/>
            <person name="Gujja S."/>
            <person name="Hansen M."/>
            <person name="Howarth C."/>
            <person name="Imamovic A."/>
            <person name="Ireland A."/>
            <person name="Larimer J."/>
            <person name="McCowan C."/>
            <person name="Murphy C."/>
            <person name="Pearson M."/>
            <person name="Poon T.W."/>
            <person name="Priest M."/>
            <person name="Roberts A."/>
            <person name="Saif S."/>
            <person name="Shea T."/>
            <person name="Sykes S."/>
            <person name="Wortman J."/>
            <person name="Nusbaum C."/>
            <person name="Birren B."/>
        </authorList>
    </citation>
    <scope>NUCLEOTIDE SEQUENCE</scope>
    <source>
        <strain evidence="1">HDV247</strain>
    </source>
</reference>
<reference evidence="1" key="1">
    <citation type="submission" date="2011-10" db="EMBL/GenBank/DDBJ databases">
        <title>The Genome Sequence of Fusarium oxysporum HDV247.</title>
        <authorList>
            <consortium name="The Broad Institute Genome Sequencing Platform"/>
            <person name="Ma L.-J."/>
            <person name="Gale L.R."/>
            <person name="Schwartz D.C."/>
            <person name="Zhou S."/>
            <person name="Corby-Kistler H."/>
            <person name="Young S.K."/>
            <person name="Zeng Q."/>
            <person name="Gargeya S."/>
            <person name="Fitzgerald M."/>
            <person name="Haas B."/>
            <person name="Abouelleil A."/>
            <person name="Alvarado L."/>
            <person name="Arachchi H.M."/>
            <person name="Berlin A."/>
            <person name="Brown A."/>
            <person name="Chapman S.B."/>
            <person name="Chen Z."/>
            <person name="Dunbar C."/>
            <person name="Freedman E."/>
            <person name="Gearin G."/>
            <person name="Goldberg J."/>
            <person name="Griggs A."/>
            <person name="Gujja S."/>
            <person name="Heiman D."/>
            <person name="Howarth C."/>
            <person name="Larson L."/>
            <person name="Lui A."/>
            <person name="MacDonald P.J.P."/>
            <person name="Montmayeur A."/>
            <person name="Murphy C."/>
            <person name="Neiman D."/>
            <person name="Pearson M."/>
            <person name="Priest M."/>
            <person name="Roberts A."/>
            <person name="Saif S."/>
            <person name="Shea T."/>
            <person name="Shenoy N."/>
            <person name="Sisk P."/>
            <person name="Stolte C."/>
            <person name="Sykes S."/>
            <person name="Wortman J."/>
            <person name="Nusbaum C."/>
            <person name="Birren B."/>
        </authorList>
    </citation>
    <scope>NUCLEOTIDE SEQUENCE [LARGE SCALE GENOMIC DNA]</scope>
    <source>
        <strain evidence="1">HDV247</strain>
    </source>
</reference>
<organism evidence="1">
    <name type="scientific">Fusarium oxysporum f. sp. pisi HDV247</name>
    <dbReference type="NCBI Taxonomy" id="1080344"/>
    <lineage>
        <taxon>Eukaryota</taxon>
        <taxon>Fungi</taxon>
        <taxon>Dikarya</taxon>
        <taxon>Ascomycota</taxon>
        <taxon>Pezizomycotina</taxon>
        <taxon>Sordariomycetes</taxon>
        <taxon>Hypocreomycetidae</taxon>
        <taxon>Hypocreales</taxon>
        <taxon>Nectriaceae</taxon>
        <taxon>Fusarium</taxon>
        <taxon>Fusarium oxysporum species complex</taxon>
    </lineage>
</organism>
<proteinExistence type="predicted"/>
<dbReference type="Proteomes" id="UP000030751">
    <property type="component" value="Unassembled WGS sequence"/>
</dbReference>
<protein>
    <submittedName>
        <fullName evidence="1">Uncharacterized protein</fullName>
    </submittedName>
</protein>
<dbReference type="OrthoDB" id="10385991at2759"/>